<feature type="transmembrane region" description="Helical" evidence="2">
    <location>
        <begin position="314"/>
        <end position="335"/>
    </location>
</feature>
<organism evidence="3 4">
    <name type="scientific">Tetrabaena socialis</name>
    <dbReference type="NCBI Taxonomy" id="47790"/>
    <lineage>
        <taxon>Eukaryota</taxon>
        <taxon>Viridiplantae</taxon>
        <taxon>Chlorophyta</taxon>
        <taxon>core chlorophytes</taxon>
        <taxon>Chlorophyceae</taxon>
        <taxon>CS clade</taxon>
        <taxon>Chlamydomonadales</taxon>
        <taxon>Tetrabaenaceae</taxon>
        <taxon>Tetrabaena</taxon>
    </lineage>
</organism>
<accession>A0A2J7ZJL8</accession>
<evidence type="ECO:0000256" key="2">
    <source>
        <dbReference type="SAM" id="Phobius"/>
    </source>
</evidence>
<proteinExistence type="predicted"/>
<keyword evidence="4" id="KW-1185">Reference proteome</keyword>
<keyword evidence="2" id="KW-0812">Transmembrane</keyword>
<feature type="non-terminal residue" evidence="3">
    <location>
        <position position="363"/>
    </location>
</feature>
<feature type="transmembrane region" description="Helical" evidence="2">
    <location>
        <begin position="239"/>
        <end position="257"/>
    </location>
</feature>
<name>A0A2J7ZJL8_9CHLO</name>
<dbReference type="Proteomes" id="UP000236333">
    <property type="component" value="Unassembled WGS sequence"/>
</dbReference>
<evidence type="ECO:0000313" key="4">
    <source>
        <dbReference type="Proteomes" id="UP000236333"/>
    </source>
</evidence>
<feature type="non-terminal residue" evidence="3">
    <location>
        <position position="1"/>
    </location>
</feature>
<reference evidence="3 4" key="1">
    <citation type="journal article" date="2017" name="Mol. Biol. Evol.">
        <title>The 4-celled Tetrabaena socialis nuclear genome reveals the essential components for genetic control of cell number at the origin of multicellularity in the volvocine lineage.</title>
        <authorList>
            <person name="Featherston J."/>
            <person name="Arakaki Y."/>
            <person name="Hanschen E.R."/>
            <person name="Ferris P.J."/>
            <person name="Michod R.E."/>
            <person name="Olson B.J.S.C."/>
            <person name="Nozaki H."/>
            <person name="Durand P.M."/>
        </authorList>
    </citation>
    <scope>NUCLEOTIDE SEQUENCE [LARGE SCALE GENOMIC DNA]</scope>
    <source>
        <strain evidence="3 4">NIES-571</strain>
    </source>
</reference>
<dbReference type="AlphaFoldDB" id="A0A2J7ZJL8"/>
<comment type="caution">
    <text evidence="3">The sequence shown here is derived from an EMBL/GenBank/DDBJ whole genome shotgun (WGS) entry which is preliminary data.</text>
</comment>
<protein>
    <submittedName>
        <fullName evidence="3">Uncharacterized protein</fullName>
    </submittedName>
</protein>
<feature type="region of interest" description="Disordered" evidence="1">
    <location>
        <begin position="19"/>
        <end position="49"/>
    </location>
</feature>
<gene>
    <name evidence="3" type="ORF">TSOC_013711</name>
</gene>
<sequence length="363" mass="37582">PSELDSLLLDYGTWECHTSAASPASARPPPAPTNLARSLDGDGGGSSCGDGVADTPAALAATASREAIVAASLVTLGRHLLRCAEAAGWRHTAARLQATSQTTADPAAARSMAPVAAAVDSGAAPIMGGTRYGNSIGSRAAEAAAAPTDWLLALSFALGLRRGPPADEAAYRKFTEPHVTELVCFVVFLFRLRHNALLSPASAGVFVAFPLSVLVLLMRPLLPGRQWAQLVLAYRLPRYLCFMAAKGLTAFGGFPVPPGHQSYLLGVGLLLTEGLLLPASALLQPTTAAVVHSVLQCLTGCMLLRLGASQATALAVGLRAALAGTLTTVVCHTFIRARFAHRQCNTAQQQTVPLGGAAKTKHE</sequence>
<evidence type="ECO:0000256" key="1">
    <source>
        <dbReference type="SAM" id="MobiDB-lite"/>
    </source>
</evidence>
<keyword evidence="2" id="KW-1133">Transmembrane helix</keyword>
<keyword evidence="2" id="KW-0472">Membrane</keyword>
<feature type="transmembrane region" description="Helical" evidence="2">
    <location>
        <begin position="197"/>
        <end position="218"/>
    </location>
</feature>
<dbReference type="EMBL" id="PGGS01001385">
    <property type="protein sequence ID" value="PNH00464.1"/>
    <property type="molecule type" value="Genomic_DNA"/>
</dbReference>
<evidence type="ECO:0000313" key="3">
    <source>
        <dbReference type="EMBL" id="PNH00464.1"/>
    </source>
</evidence>
<dbReference type="OrthoDB" id="545322at2759"/>